<dbReference type="GO" id="GO:0008360">
    <property type="term" value="P:regulation of cell shape"/>
    <property type="evidence" value="ECO:0007669"/>
    <property type="project" value="UniProtKB-KW"/>
</dbReference>
<dbReference type="PANTHER" id="PTHR32282">
    <property type="entry name" value="BINDING PROTEIN TRANSPEPTIDASE, PUTATIVE-RELATED"/>
    <property type="match status" value="1"/>
</dbReference>
<dbReference type="GO" id="GO:0030288">
    <property type="term" value="C:outer membrane-bounded periplasmic space"/>
    <property type="evidence" value="ECO:0007669"/>
    <property type="project" value="TreeGrafter"/>
</dbReference>
<keyword evidence="8" id="KW-0808">Transferase</keyword>
<evidence type="ECO:0000256" key="8">
    <source>
        <dbReference type="ARBA" id="ARBA00022679"/>
    </source>
</evidence>
<evidence type="ECO:0000259" key="17">
    <source>
        <dbReference type="Pfam" id="PF00905"/>
    </source>
</evidence>
<evidence type="ECO:0000256" key="12">
    <source>
        <dbReference type="ARBA" id="ARBA00023136"/>
    </source>
</evidence>
<dbReference type="GO" id="GO:0009252">
    <property type="term" value="P:peptidoglycan biosynthetic process"/>
    <property type="evidence" value="ECO:0007669"/>
    <property type="project" value="UniProtKB-KW"/>
</dbReference>
<keyword evidence="7" id="KW-0328">Glycosyltransferase</keyword>
<gene>
    <name evidence="19" type="ORF">COV29_04455</name>
</gene>
<dbReference type="Proteomes" id="UP000228496">
    <property type="component" value="Unassembled WGS sequence"/>
</dbReference>
<evidence type="ECO:0000256" key="10">
    <source>
        <dbReference type="ARBA" id="ARBA00022960"/>
    </source>
</evidence>
<dbReference type="Gene3D" id="3.40.710.10">
    <property type="entry name" value="DD-peptidase/beta-lactamase superfamily"/>
    <property type="match status" value="1"/>
</dbReference>
<dbReference type="Gene3D" id="1.10.3810.10">
    <property type="entry name" value="Biosynthetic peptidoglycan transglycosylase-like"/>
    <property type="match status" value="1"/>
</dbReference>
<evidence type="ECO:0000313" key="20">
    <source>
        <dbReference type="Proteomes" id="UP000228496"/>
    </source>
</evidence>
<keyword evidence="9" id="KW-0378">Hydrolase</keyword>
<comment type="caution">
    <text evidence="19">The sequence shown here is derived from an EMBL/GenBank/DDBJ whole genome shotgun (WGS) entry which is preliminary data.</text>
</comment>
<dbReference type="GO" id="GO:0005886">
    <property type="term" value="C:plasma membrane"/>
    <property type="evidence" value="ECO:0007669"/>
    <property type="project" value="UniProtKB-SubCell"/>
</dbReference>
<dbReference type="GO" id="GO:0008658">
    <property type="term" value="F:penicillin binding"/>
    <property type="evidence" value="ECO:0007669"/>
    <property type="project" value="InterPro"/>
</dbReference>
<comment type="similarity">
    <text evidence="2">In the C-terminal section; belongs to the transpeptidase family.</text>
</comment>
<protein>
    <submittedName>
        <fullName evidence="19">Penicillin-binding protein</fullName>
    </submittedName>
</protein>
<keyword evidence="13" id="KW-0511">Multifunctional enzyme</keyword>
<dbReference type="GO" id="GO:0008955">
    <property type="term" value="F:peptidoglycan glycosyltransferase activity"/>
    <property type="evidence" value="ECO:0007669"/>
    <property type="project" value="UniProtKB-EC"/>
</dbReference>
<comment type="catalytic activity">
    <reaction evidence="15">
        <text>Preferential cleavage: (Ac)2-L-Lys-D-Ala-|-D-Ala. Also transpeptidation of peptidyl-alanyl moieties that are N-acyl substituents of D-alanine.</text>
        <dbReference type="EC" id="3.4.16.4"/>
    </reaction>
</comment>
<dbReference type="SUPFAM" id="SSF56601">
    <property type="entry name" value="beta-lactamase/transpeptidase-like"/>
    <property type="match status" value="1"/>
</dbReference>
<dbReference type="InterPro" id="IPR036950">
    <property type="entry name" value="PBP_transglycosylase"/>
</dbReference>
<dbReference type="AlphaFoldDB" id="A0A2J0Q6G6"/>
<evidence type="ECO:0000256" key="4">
    <source>
        <dbReference type="ARBA" id="ARBA00022475"/>
    </source>
</evidence>
<dbReference type="PANTHER" id="PTHR32282:SF11">
    <property type="entry name" value="PENICILLIN-BINDING PROTEIN 1B"/>
    <property type="match status" value="1"/>
</dbReference>
<dbReference type="GO" id="GO:0006508">
    <property type="term" value="P:proteolysis"/>
    <property type="evidence" value="ECO:0007669"/>
    <property type="project" value="UniProtKB-KW"/>
</dbReference>
<evidence type="ECO:0000256" key="13">
    <source>
        <dbReference type="ARBA" id="ARBA00023268"/>
    </source>
</evidence>
<keyword evidence="5" id="KW-0121">Carboxypeptidase</keyword>
<evidence type="ECO:0000256" key="14">
    <source>
        <dbReference type="ARBA" id="ARBA00023316"/>
    </source>
</evidence>
<evidence type="ECO:0000256" key="16">
    <source>
        <dbReference type="ARBA" id="ARBA00049902"/>
    </source>
</evidence>
<keyword evidence="12" id="KW-0472">Membrane</keyword>
<comment type="subcellular location">
    <subcellularLocation>
        <location evidence="1">Cell membrane</location>
    </subcellularLocation>
</comment>
<dbReference type="InterPro" id="IPR001264">
    <property type="entry name" value="Glyco_trans_51"/>
</dbReference>
<dbReference type="SUPFAM" id="SSF53955">
    <property type="entry name" value="Lysozyme-like"/>
    <property type="match status" value="1"/>
</dbReference>
<evidence type="ECO:0000256" key="9">
    <source>
        <dbReference type="ARBA" id="ARBA00022801"/>
    </source>
</evidence>
<evidence type="ECO:0000256" key="11">
    <source>
        <dbReference type="ARBA" id="ARBA00022984"/>
    </source>
</evidence>
<proteinExistence type="inferred from homology"/>
<keyword evidence="6" id="KW-0645">Protease</keyword>
<organism evidence="19 20">
    <name type="scientific">Candidatus Yanofskybacteria bacterium CG10_big_fil_rev_8_21_14_0_10_36_16</name>
    <dbReference type="NCBI Taxonomy" id="1975096"/>
    <lineage>
        <taxon>Bacteria</taxon>
        <taxon>Candidatus Yanofskyibacteriota</taxon>
    </lineage>
</organism>
<keyword evidence="14" id="KW-0961">Cell wall biogenesis/degradation</keyword>
<dbReference type="FunFam" id="1.10.3810.10:FF:000001">
    <property type="entry name" value="Penicillin-binding protein 1A"/>
    <property type="match status" value="1"/>
</dbReference>
<comment type="catalytic activity">
    <reaction evidence="16">
        <text>[GlcNAc-(1-&gt;4)-Mur2Ac(oyl-L-Ala-gamma-D-Glu-L-Lys-D-Ala-D-Ala)](n)-di-trans,octa-cis-undecaprenyl diphosphate + beta-D-GlcNAc-(1-&gt;4)-Mur2Ac(oyl-L-Ala-gamma-D-Glu-L-Lys-D-Ala-D-Ala)-di-trans,octa-cis-undecaprenyl diphosphate = [GlcNAc-(1-&gt;4)-Mur2Ac(oyl-L-Ala-gamma-D-Glu-L-Lys-D-Ala-D-Ala)](n+1)-di-trans,octa-cis-undecaprenyl diphosphate + di-trans,octa-cis-undecaprenyl diphosphate + H(+)</text>
        <dbReference type="Rhea" id="RHEA:23708"/>
        <dbReference type="Rhea" id="RHEA-COMP:9602"/>
        <dbReference type="Rhea" id="RHEA-COMP:9603"/>
        <dbReference type="ChEBI" id="CHEBI:15378"/>
        <dbReference type="ChEBI" id="CHEBI:58405"/>
        <dbReference type="ChEBI" id="CHEBI:60033"/>
        <dbReference type="ChEBI" id="CHEBI:78435"/>
        <dbReference type="EC" id="2.4.99.28"/>
    </reaction>
</comment>
<dbReference type="NCBIfam" id="TIGR02074">
    <property type="entry name" value="PBP_1a_fam"/>
    <property type="match status" value="1"/>
</dbReference>
<accession>A0A2J0Q6G6</accession>
<evidence type="ECO:0000256" key="3">
    <source>
        <dbReference type="ARBA" id="ARBA00007739"/>
    </source>
</evidence>
<evidence type="ECO:0000256" key="15">
    <source>
        <dbReference type="ARBA" id="ARBA00034000"/>
    </source>
</evidence>
<dbReference type="InterPro" id="IPR001460">
    <property type="entry name" value="PCN-bd_Tpept"/>
</dbReference>
<evidence type="ECO:0000256" key="7">
    <source>
        <dbReference type="ARBA" id="ARBA00022676"/>
    </source>
</evidence>
<dbReference type="Pfam" id="PF00912">
    <property type="entry name" value="Transgly"/>
    <property type="match status" value="1"/>
</dbReference>
<evidence type="ECO:0000256" key="5">
    <source>
        <dbReference type="ARBA" id="ARBA00022645"/>
    </source>
</evidence>
<comment type="similarity">
    <text evidence="3">In the N-terminal section; belongs to the glycosyltransferase 51 family.</text>
</comment>
<evidence type="ECO:0000256" key="6">
    <source>
        <dbReference type="ARBA" id="ARBA00022670"/>
    </source>
</evidence>
<name>A0A2J0Q6G6_9BACT</name>
<dbReference type="InterPro" id="IPR012338">
    <property type="entry name" value="Beta-lactam/transpept-like"/>
</dbReference>
<keyword evidence="11" id="KW-0573">Peptidoglycan synthesis</keyword>
<feature type="domain" description="Penicillin-binding protein transpeptidase" evidence="17">
    <location>
        <begin position="331"/>
        <end position="621"/>
    </location>
</feature>
<evidence type="ECO:0000256" key="1">
    <source>
        <dbReference type="ARBA" id="ARBA00004236"/>
    </source>
</evidence>
<sequence length="710" mass="79349">MHKKENMKTIWLKRTFIVLFSLFVLGLALSVSVFLYYSRQIPDPNVISSRRISESTKIYAQDGETLLYNIHGEEKRTIIPWEEISDDVKNATLVAEDADFYTHKGLDIRGILRAFYKNIVGLEVSQGGSTITQQLIKNSLLSNERVLSRKIKEAVLSVEIERRFSKDEIFWMYLNQIPYGSNAYGIEAASQTFFDKTANELTLSEAALLAALPNAPSYYSPYGNHYPELIARRDFILESMLRNNYINQDEFREAVEEQPSFQPPRDIIVAPHFVIMVREYLTRKYGEDIVQNGGLQVVTTLDHKLQSLAEDVISKHADDIKTRFNAGNAALTAVDPRTGKILAMVGSKDYFDVINEGNFNVATALRQPGSAFKPFAYMTAVEKGFTDSTIVFDLLTEFNPECEPGAFQEKDRYGIDCYHPKNYSGVFKGPVTLRQSLAQSLNIPSVKILHLAGINKTIENAKKMGITSLTEPERYGLSLVLGGAEVRLVDIVSAYGVLANDGIKNPTTFIQKVTTSDGVILEEYRKNEDRVIDKKVTRLMNDIMSDNLSRAPVFGFNNYLNLGERPVAAKTGTTQENRDAWLIGYTPSLVAGVWSGNNDNSKMSGTAAGASVAGLIWNDFMRKALEGTPIEQFPDPDPSTSSKTMLNGRYVGENGVHNILYYVDKNDPQGPIPSNPYTDPQYENWESSVARWASNVFNTPSLIPSPSPTQ</sequence>
<reference evidence="19 20" key="1">
    <citation type="submission" date="2017-09" db="EMBL/GenBank/DDBJ databases">
        <title>Depth-based differentiation of microbial function through sediment-hosted aquifers and enrichment of novel symbionts in the deep terrestrial subsurface.</title>
        <authorList>
            <person name="Probst A.J."/>
            <person name="Ladd B."/>
            <person name="Jarett J.K."/>
            <person name="Geller-Mcgrath D.E."/>
            <person name="Sieber C.M."/>
            <person name="Emerson J.B."/>
            <person name="Anantharaman K."/>
            <person name="Thomas B.C."/>
            <person name="Malmstrom R."/>
            <person name="Stieglmeier M."/>
            <person name="Klingl A."/>
            <person name="Woyke T."/>
            <person name="Ryan C.M."/>
            <person name="Banfield J.F."/>
        </authorList>
    </citation>
    <scope>NUCLEOTIDE SEQUENCE [LARGE SCALE GENOMIC DNA]</scope>
    <source>
        <strain evidence="19">CG10_big_fil_rev_8_21_14_0_10_36_16</strain>
    </source>
</reference>
<feature type="domain" description="Glycosyl transferase family 51" evidence="18">
    <location>
        <begin position="66"/>
        <end position="240"/>
    </location>
</feature>
<dbReference type="GO" id="GO:0071555">
    <property type="term" value="P:cell wall organization"/>
    <property type="evidence" value="ECO:0007669"/>
    <property type="project" value="UniProtKB-KW"/>
</dbReference>
<dbReference type="GO" id="GO:0009002">
    <property type="term" value="F:serine-type D-Ala-D-Ala carboxypeptidase activity"/>
    <property type="evidence" value="ECO:0007669"/>
    <property type="project" value="UniProtKB-EC"/>
</dbReference>
<evidence type="ECO:0000256" key="2">
    <source>
        <dbReference type="ARBA" id="ARBA00007090"/>
    </source>
</evidence>
<evidence type="ECO:0000313" key="19">
    <source>
        <dbReference type="EMBL" id="PJE50391.1"/>
    </source>
</evidence>
<dbReference type="InterPro" id="IPR023346">
    <property type="entry name" value="Lysozyme-like_dom_sf"/>
</dbReference>
<keyword evidence="10" id="KW-0133">Cell shape</keyword>
<keyword evidence="4" id="KW-1003">Cell membrane</keyword>
<dbReference type="EMBL" id="PCXQ01000007">
    <property type="protein sequence ID" value="PJE50391.1"/>
    <property type="molecule type" value="Genomic_DNA"/>
</dbReference>
<dbReference type="Pfam" id="PF00905">
    <property type="entry name" value="Transpeptidase"/>
    <property type="match status" value="1"/>
</dbReference>
<dbReference type="InterPro" id="IPR050396">
    <property type="entry name" value="Glycosyltr_51/Transpeptidase"/>
</dbReference>
<evidence type="ECO:0000259" key="18">
    <source>
        <dbReference type="Pfam" id="PF00912"/>
    </source>
</evidence>